<comment type="caution">
    <text evidence="1">The sequence shown here is derived from an EMBL/GenBank/DDBJ whole genome shotgun (WGS) entry which is preliminary data.</text>
</comment>
<dbReference type="Proteomes" id="UP000243528">
    <property type="component" value="Unassembled WGS sequence"/>
</dbReference>
<reference evidence="1 2" key="1">
    <citation type="submission" date="2018-03" db="EMBL/GenBank/DDBJ databases">
        <title>Genomic Encyclopedia of Archaeal and Bacterial Type Strains, Phase II (KMG-II): from individual species to whole genera.</title>
        <authorList>
            <person name="Goeker M."/>
        </authorList>
    </citation>
    <scope>NUCLEOTIDE SEQUENCE [LARGE SCALE GENOMIC DNA]</scope>
    <source>
        <strain evidence="1 2">DSM 45211</strain>
    </source>
</reference>
<evidence type="ECO:0008006" key="3">
    <source>
        <dbReference type="Google" id="ProtNLM"/>
    </source>
</evidence>
<name>A0A2P8EC45_9ACTN</name>
<keyword evidence="2" id="KW-1185">Reference proteome</keyword>
<gene>
    <name evidence="1" type="ORF">CLV30_102437</name>
</gene>
<accession>A0A2P8EC45</accession>
<dbReference type="RefSeq" id="WP_106536012.1">
    <property type="nucleotide sequence ID" value="NZ_ML142898.1"/>
</dbReference>
<protein>
    <recommendedName>
        <fullName evidence="3">DUF1440 domain-containing protein</fullName>
    </recommendedName>
</protein>
<evidence type="ECO:0000313" key="1">
    <source>
        <dbReference type="EMBL" id="PSL07048.1"/>
    </source>
</evidence>
<sequence length="151" mass="16492">MPTVERDRLEKIAHAATRGTIAAMAMTGLRTVTQSMGWVPKSPPEVVLERGDDRDLAAWFGSHNREVLVQAAHWAYGAAGGAIFGSLPEGVRRRAWAGPVYGVILWLAFEGALAPMLWVPREGRAAERAALLADHVLYGLVLSEIRRRPQA</sequence>
<evidence type="ECO:0000313" key="2">
    <source>
        <dbReference type="Proteomes" id="UP000243528"/>
    </source>
</evidence>
<dbReference type="OrthoDB" id="3398813at2"/>
<dbReference type="AlphaFoldDB" id="A0A2P8EC45"/>
<proteinExistence type="predicted"/>
<dbReference type="EMBL" id="PYGE01000002">
    <property type="protein sequence ID" value="PSL07048.1"/>
    <property type="molecule type" value="Genomic_DNA"/>
</dbReference>
<organism evidence="1 2">
    <name type="scientific">Haloactinopolyspora alba</name>
    <dbReference type="NCBI Taxonomy" id="648780"/>
    <lineage>
        <taxon>Bacteria</taxon>
        <taxon>Bacillati</taxon>
        <taxon>Actinomycetota</taxon>
        <taxon>Actinomycetes</taxon>
        <taxon>Jiangellales</taxon>
        <taxon>Jiangellaceae</taxon>
        <taxon>Haloactinopolyspora</taxon>
    </lineage>
</organism>